<evidence type="ECO:0000313" key="2">
    <source>
        <dbReference type="EMBL" id="AEB33532.1"/>
    </source>
</evidence>
<dbReference type="AlphaFoldDB" id="F3YD85"/>
<dbReference type="EMBL" id="BT126246">
    <property type="protein sequence ID" value="AEB33532.1"/>
    <property type="molecule type" value="mRNA"/>
</dbReference>
<evidence type="ECO:0000256" key="1">
    <source>
        <dbReference type="SAM" id="SignalP"/>
    </source>
</evidence>
<proteinExistence type="evidence at transcript level"/>
<feature type="signal peptide" evidence="1">
    <location>
        <begin position="1"/>
        <end position="36"/>
    </location>
</feature>
<accession>F3YD85</accession>
<organism evidence="2">
    <name type="scientific">Drosophila melanogaster</name>
    <name type="common">Fruit fly</name>
    <dbReference type="NCBI Taxonomy" id="7227"/>
    <lineage>
        <taxon>Eukaryota</taxon>
        <taxon>Metazoa</taxon>
        <taxon>Ecdysozoa</taxon>
        <taxon>Arthropoda</taxon>
        <taxon>Hexapoda</taxon>
        <taxon>Insecta</taxon>
        <taxon>Pterygota</taxon>
        <taxon>Neoptera</taxon>
        <taxon>Endopterygota</taxon>
        <taxon>Diptera</taxon>
        <taxon>Brachycera</taxon>
        <taxon>Muscomorpha</taxon>
        <taxon>Ephydroidea</taxon>
        <taxon>Drosophilidae</taxon>
        <taxon>Drosophila</taxon>
        <taxon>Sophophora</taxon>
    </lineage>
</organism>
<dbReference type="HOGENOM" id="CLU_2544986_0_0_1"/>
<dbReference type="VEuPathDB" id="VectorBase:FBgn0262022"/>
<dbReference type="OrthoDB" id="7830001at2759"/>
<name>F3YD85_DROME</name>
<feature type="chain" id="PRO_5003308595" evidence="1">
    <location>
        <begin position="37"/>
        <end position="95"/>
    </location>
</feature>
<feature type="non-terminal residue" evidence="2">
    <location>
        <position position="1"/>
    </location>
</feature>
<sequence length="95" mass="10997">VRDHRCIKMRASRGNGFSFYLIFSLLLICKLERILGDVSPADEKSIESNIVTIWDRIASGVINYPWKTNIIEKESPETTKRRSVLWQRLTMATVL</sequence>
<reference evidence="2" key="1">
    <citation type="submission" date="2011-04" db="EMBL/GenBank/DDBJ databases">
        <authorList>
            <person name="Carlson J."/>
            <person name="Booth B."/>
            <person name="Frise E."/>
            <person name="Sandler J."/>
            <person name="Wan K."/>
            <person name="Yu C."/>
            <person name="Celniker S."/>
        </authorList>
    </citation>
    <scope>NUCLEOTIDE SEQUENCE</scope>
</reference>
<gene>
    <name evidence="2" type="primary">CG42833-RA</name>
</gene>
<keyword evidence="1" id="KW-0732">Signal</keyword>
<dbReference type="Bgee" id="FBgn0262022">
    <property type="expression patterns" value="Expressed in Malpighian tubule and 24 other cell types or tissues"/>
</dbReference>
<protein>
    <submittedName>
        <fullName evidence="2">MIP29172p</fullName>
    </submittedName>
</protein>
<dbReference type="ExpressionAtlas" id="F3YD85">
    <property type="expression patterns" value="baseline and differential"/>
</dbReference>